<dbReference type="GO" id="GO:0140588">
    <property type="term" value="P:chromatin looping"/>
    <property type="evidence" value="ECO:0007669"/>
    <property type="project" value="InterPro"/>
</dbReference>
<name>A0A6A6VDQ0_9PLEO</name>
<feature type="region of interest" description="Disordered" evidence="7">
    <location>
        <begin position="1728"/>
        <end position="1798"/>
    </location>
</feature>
<dbReference type="Proteomes" id="UP000799440">
    <property type="component" value="Unassembled WGS sequence"/>
</dbReference>
<sequence length="1798" mass="197426">MSDTPNGGWNSANGRLPFRPPTVDEALPYSPFTSVIPFSPDIIPFPSAEPPPPPTTLTPEQQNAANAAVRRLNEDVEGSTISQQLETTLQKLQNLLRPEGLSQFQFKPVQQLPPASAGESTAAQSNGSTSQGQHLSPFASMLLDRTDVEYMRPGRQSSARQNKRRTSGGQATPQSSSRPTSHSQNSNAPHPGPPAASQHQLLPSASKSRGPTIRSGSAVLVPALPPGARPEDYRRFDSLPAHGTPAKKKERSDGGQGAPVLKTREREISQQKINELYSLVQNMSAEKGFEDSRFFQSLDTDEGTLQILGDTALSELSDAVSSVVNSGSFPIVDTSIVLRLQSLCEPLITATGQMSTDFAYMDGADFRPSVSRLQSGLKAARLVLQTMTEGSGDRRICSEDLIQRVVLLQKRILQSCITPIAESRRNNDQSALFALVSEHKSALFSVLRLCGDLSGRIASLIGKIRLSDMTLNAIESVCIDIVFSQNADKDADSAFGIQRFETFRQKAMDVVAQIFACHQEQRNSILVEILSNLERLPDKRASARQYKSAREAPIMLVSALFMRIVQAAANLSSEENKGVIPGTDSDDGSDGAMNGHGKAGLLKGQSPNHIAQKRANSAKTTAANIATILVSRAENVSKSGDKPFRNLLDLFVEDLCNVFGSPEWPAASILLESLLIIMVKTLDSIKEKGVQAADMALSTLATMGAGIMDFRARMRQVKRGLDITQSDLASKLVPMVDDALANNINSKDIIAPNGPYHIVLEGLSAYLLGPHRAHAQNDEPQLRSVSEFYATFWASSFYKAFDEGAEEYHKLAFVVELEKHVRNILLDSHWLSKEYSFRDVSDSECRLAAGIIASQQDFCRYLPNLVSHLIKNTRNQSSKVKSRAMASLTQLIDKDPNILDDRTFPILAGLVGDSSPMVRENTLSLIAKGLEKNPSIKKYCLPMIHNLTTDPANGPKKRAIKLLKDIYLMTEDRDERVTVSVALLLPVVDDDKTIAELTRQALEEVWLAPLRPSSKTSENHQKLARETRLQILIATVQRVQSRPSYLAALETFFRSLLGRTSKNAAENFAICRELVADMIEGVIGTDATAAEKAQARILQTLSIFAKVKPKLFTAEQVQLLKLYVKHLASAADLEVFQPTVIILRYVFPALSGLQDAFLEEVRDSLSRSTSKLALWAVKGNAECKRTLLDVAHCLWIISPLVKGGPGLKSGIEKLVTTVSSVVVQLEPLSIVPTQSPHQNTLAYLVLLGTFGKVCDFDKDINLFQGALAQAVQQRLQKGASQDQLRRLIAWKSTSVAALLLEIVLPFTRQAWDISVRQQALCSLGEICQQKTKLFTRADIEKAFKLPFLNADARLIRVVLTQFKDFLETAERRSESGAEIAVGEGAVHGAERLETSFTASDNDHATTHIARAFLQNIIETALGKDLGLALPATDILVSISRQGLLHPKECGAALVALSTSGHTPVAFKSSAEHLKIHLQHETMFEKEYMAAVNLAFKYQGEVFGDVRGALDTNFRPKMQLLFDALKQGSRKVLKKFCVNLLAQVDFELAELDTSETIPRPVLFARFCLENCALFDYERVDEVMNVIVSIEEIVLKHAGPAVALAIETEMPQQPANMPSATGNDGAHPDVMSGAPGTLSVPEERLRKLSSAALILHMMWEARAFLRRVFNLQGKITAKDMLKPATRMNFISGKELYDKYTTMLSALDNVDAMRKECYEFAEMINVDREHQVEDDDVSKLPVDYDTPDENERDAPVPTSGKGRKRKSSAGLGPNTPKRQRHKSSVGRSKAKRSSKTPDDSD</sequence>
<organism evidence="9 10">
    <name type="scientific">Sporormia fimetaria CBS 119925</name>
    <dbReference type="NCBI Taxonomy" id="1340428"/>
    <lineage>
        <taxon>Eukaryota</taxon>
        <taxon>Fungi</taxon>
        <taxon>Dikarya</taxon>
        <taxon>Ascomycota</taxon>
        <taxon>Pezizomycotina</taxon>
        <taxon>Dothideomycetes</taxon>
        <taxon>Pleosporomycetidae</taxon>
        <taxon>Pleosporales</taxon>
        <taxon>Sporormiaceae</taxon>
        <taxon>Sporormia</taxon>
    </lineage>
</organism>
<feature type="compositionally biased region" description="Pro residues" evidence="7">
    <location>
        <begin position="47"/>
        <end position="56"/>
    </location>
</feature>
<evidence type="ECO:0000313" key="9">
    <source>
        <dbReference type="EMBL" id="KAF2747680.1"/>
    </source>
</evidence>
<dbReference type="GO" id="GO:0003682">
    <property type="term" value="F:chromatin binding"/>
    <property type="evidence" value="ECO:0007669"/>
    <property type="project" value="TreeGrafter"/>
</dbReference>
<dbReference type="GO" id="GO:0061775">
    <property type="term" value="F:cohesin loader activity"/>
    <property type="evidence" value="ECO:0007669"/>
    <property type="project" value="InterPro"/>
</dbReference>
<feature type="region of interest" description="Disordered" evidence="7">
    <location>
        <begin position="575"/>
        <end position="605"/>
    </location>
</feature>
<reference evidence="9" key="1">
    <citation type="journal article" date="2020" name="Stud. Mycol.">
        <title>101 Dothideomycetes genomes: a test case for predicting lifestyles and emergence of pathogens.</title>
        <authorList>
            <person name="Haridas S."/>
            <person name="Albert R."/>
            <person name="Binder M."/>
            <person name="Bloem J."/>
            <person name="Labutti K."/>
            <person name="Salamov A."/>
            <person name="Andreopoulos B."/>
            <person name="Baker S."/>
            <person name="Barry K."/>
            <person name="Bills G."/>
            <person name="Bluhm B."/>
            <person name="Cannon C."/>
            <person name="Castanera R."/>
            <person name="Culley D."/>
            <person name="Daum C."/>
            <person name="Ezra D."/>
            <person name="Gonzalez J."/>
            <person name="Henrissat B."/>
            <person name="Kuo A."/>
            <person name="Liang C."/>
            <person name="Lipzen A."/>
            <person name="Lutzoni F."/>
            <person name="Magnuson J."/>
            <person name="Mondo S."/>
            <person name="Nolan M."/>
            <person name="Ohm R."/>
            <person name="Pangilinan J."/>
            <person name="Park H.-J."/>
            <person name="Ramirez L."/>
            <person name="Alfaro M."/>
            <person name="Sun H."/>
            <person name="Tritt A."/>
            <person name="Yoshinaga Y."/>
            <person name="Zwiers L.-H."/>
            <person name="Turgeon B."/>
            <person name="Goodwin S."/>
            <person name="Spatafora J."/>
            <person name="Crous P."/>
            <person name="Grigoriev I."/>
        </authorList>
    </citation>
    <scope>NUCLEOTIDE SEQUENCE</scope>
    <source>
        <strain evidence="9">CBS 119925</strain>
    </source>
</reference>
<dbReference type="Pfam" id="PF12830">
    <property type="entry name" value="Nipped-B_C"/>
    <property type="match status" value="1"/>
</dbReference>
<dbReference type="PANTHER" id="PTHR21704:SF18">
    <property type="entry name" value="NIPPED-B-LIKE PROTEIN"/>
    <property type="match status" value="1"/>
</dbReference>
<gene>
    <name evidence="9" type="ORF">M011DRAFT_467291</name>
</gene>
<dbReference type="CDD" id="cd23958">
    <property type="entry name" value="SCC2"/>
    <property type="match status" value="1"/>
</dbReference>
<dbReference type="InterPro" id="IPR026003">
    <property type="entry name" value="Cohesin_HEAT"/>
</dbReference>
<dbReference type="Pfam" id="PF12765">
    <property type="entry name" value="Cohesin_HEAT"/>
    <property type="match status" value="1"/>
</dbReference>
<keyword evidence="5 6" id="KW-0131">Cell cycle</keyword>
<dbReference type="PANTHER" id="PTHR21704">
    <property type="entry name" value="NIPPED-B-LIKE PROTEIN DELANGIN SCC2-RELATED"/>
    <property type="match status" value="1"/>
</dbReference>
<feature type="compositionally biased region" description="Polar residues" evidence="7">
    <location>
        <begin position="197"/>
        <end position="209"/>
    </location>
</feature>
<dbReference type="InterPro" id="IPR016024">
    <property type="entry name" value="ARM-type_fold"/>
</dbReference>
<feature type="compositionally biased region" description="Polar residues" evidence="7">
    <location>
        <begin position="118"/>
        <end position="134"/>
    </location>
</feature>
<keyword evidence="4 6" id="KW-0539">Nucleus</keyword>
<dbReference type="InterPro" id="IPR033031">
    <property type="entry name" value="Scc2/Nipped-B"/>
</dbReference>
<comment type="similarity">
    <text evidence="2 6">Belongs to the SCC2/Nipped-B family.</text>
</comment>
<feature type="region of interest" description="Disordered" evidence="7">
    <location>
        <begin position="110"/>
        <end position="135"/>
    </location>
</feature>
<dbReference type="GO" id="GO:0034087">
    <property type="term" value="P:establishment of mitotic sister chromatid cohesion"/>
    <property type="evidence" value="ECO:0007669"/>
    <property type="project" value="TreeGrafter"/>
</dbReference>
<evidence type="ECO:0000256" key="1">
    <source>
        <dbReference type="ARBA" id="ARBA00004123"/>
    </source>
</evidence>
<feature type="compositionally biased region" description="Polar residues" evidence="7">
    <location>
        <begin position="167"/>
        <end position="188"/>
    </location>
</feature>
<evidence type="ECO:0000256" key="2">
    <source>
        <dbReference type="ARBA" id="ARBA00009252"/>
    </source>
</evidence>
<feature type="compositionally biased region" description="Polar residues" evidence="7">
    <location>
        <begin position="1"/>
        <end position="13"/>
    </location>
</feature>
<feature type="compositionally biased region" description="Basic residues" evidence="7">
    <location>
        <begin position="1774"/>
        <end position="1791"/>
    </location>
</feature>
<dbReference type="GO" id="GO:0010468">
    <property type="term" value="P:regulation of gene expression"/>
    <property type="evidence" value="ECO:0007669"/>
    <property type="project" value="InterPro"/>
</dbReference>
<accession>A0A6A6VDQ0</accession>
<dbReference type="InterPro" id="IPR011989">
    <property type="entry name" value="ARM-like"/>
</dbReference>
<dbReference type="OrthoDB" id="418242at2759"/>
<protein>
    <recommendedName>
        <fullName evidence="6">Sister chromatid cohesion protein</fullName>
    </recommendedName>
</protein>
<dbReference type="GO" id="GO:0090694">
    <property type="term" value="C:Scc2-Scc4 cohesin loading complex"/>
    <property type="evidence" value="ECO:0007669"/>
    <property type="project" value="TreeGrafter"/>
</dbReference>
<evidence type="ECO:0000313" key="10">
    <source>
        <dbReference type="Proteomes" id="UP000799440"/>
    </source>
</evidence>
<keyword evidence="10" id="KW-1185">Reference proteome</keyword>
<dbReference type="EMBL" id="MU006571">
    <property type="protein sequence ID" value="KAF2747680.1"/>
    <property type="molecule type" value="Genomic_DNA"/>
</dbReference>
<proteinExistence type="inferred from homology"/>
<feature type="region of interest" description="Disordered" evidence="7">
    <location>
        <begin position="152"/>
        <end position="267"/>
    </location>
</feature>
<evidence type="ECO:0000256" key="6">
    <source>
        <dbReference type="RuleBase" id="RU364107"/>
    </source>
</evidence>
<evidence type="ECO:0000256" key="5">
    <source>
        <dbReference type="ARBA" id="ARBA00023306"/>
    </source>
</evidence>
<evidence type="ECO:0000256" key="4">
    <source>
        <dbReference type="ARBA" id="ARBA00023242"/>
    </source>
</evidence>
<dbReference type="SUPFAM" id="SSF48371">
    <property type="entry name" value="ARM repeat"/>
    <property type="match status" value="1"/>
</dbReference>
<keyword evidence="3 6" id="KW-0677">Repeat</keyword>
<evidence type="ECO:0000256" key="7">
    <source>
        <dbReference type="SAM" id="MobiDB-lite"/>
    </source>
</evidence>
<dbReference type="Gene3D" id="1.25.10.10">
    <property type="entry name" value="Leucine-rich Repeat Variant"/>
    <property type="match status" value="1"/>
</dbReference>
<feature type="region of interest" description="Disordered" evidence="7">
    <location>
        <begin position="1"/>
        <end position="23"/>
    </location>
</feature>
<evidence type="ECO:0000259" key="8">
    <source>
        <dbReference type="Pfam" id="PF12830"/>
    </source>
</evidence>
<dbReference type="InterPro" id="IPR024986">
    <property type="entry name" value="Nipped-B_C"/>
</dbReference>
<evidence type="ECO:0000256" key="3">
    <source>
        <dbReference type="ARBA" id="ARBA00022737"/>
    </source>
</evidence>
<feature type="region of interest" description="Disordered" evidence="7">
    <location>
        <begin position="46"/>
        <end position="67"/>
    </location>
</feature>
<dbReference type="GO" id="GO:1990414">
    <property type="term" value="P:replication-born double-strand break repair via sister chromatid exchange"/>
    <property type="evidence" value="ECO:0007669"/>
    <property type="project" value="TreeGrafter"/>
</dbReference>
<dbReference type="GO" id="GO:0071169">
    <property type="term" value="P:establishment of protein localization to chromatin"/>
    <property type="evidence" value="ECO:0007669"/>
    <property type="project" value="TreeGrafter"/>
</dbReference>
<comment type="subcellular location">
    <subcellularLocation>
        <location evidence="1 6">Nucleus</location>
    </subcellularLocation>
</comment>
<feature type="domain" description="Sister chromatid cohesion C-terminal" evidence="8">
    <location>
        <begin position="1406"/>
        <end position="1591"/>
    </location>
</feature>